<feature type="transmembrane region" description="Helical" evidence="2">
    <location>
        <begin position="151"/>
        <end position="172"/>
    </location>
</feature>
<feature type="transmembrane region" description="Helical" evidence="2">
    <location>
        <begin position="115"/>
        <end position="139"/>
    </location>
</feature>
<organism evidence="3 4">
    <name type="scientific">Baudoinia panamericana (strain UAMH 10762)</name>
    <name type="common">Angels' share fungus</name>
    <name type="synonym">Baudoinia compniacensis (strain UAMH 10762)</name>
    <dbReference type="NCBI Taxonomy" id="717646"/>
    <lineage>
        <taxon>Eukaryota</taxon>
        <taxon>Fungi</taxon>
        <taxon>Dikarya</taxon>
        <taxon>Ascomycota</taxon>
        <taxon>Pezizomycotina</taxon>
        <taxon>Dothideomycetes</taxon>
        <taxon>Dothideomycetidae</taxon>
        <taxon>Mycosphaerellales</taxon>
        <taxon>Teratosphaeriaceae</taxon>
        <taxon>Baudoinia</taxon>
    </lineage>
</organism>
<evidence type="ECO:0000256" key="1">
    <source>
        <dbReference type="SAM" id="MobiDB-lite"/>
    </source>
</evidence>
<keyword evidence="4" id="KW-1185">Reference proteome</keyword>
<proteinExistence type="predicted"/>
<evidence type="ECO:0000313" key="3">
    <source>
        <dbReference type="EMBL" id="EMC98502.1"/>
    </source>
</evidence>
<feature type="compositionally biased region" description="Low complexity" evidence="1">
    <location>
        <begin position="245"/>
        <end position="261"/>
    </location>
</feature>
<keyword evidence="2" id="KW-1133">Transmembrane helix</keyword>
<feature type="compositionally biased region" description="Basic residues" evidence="1">
    <location>
        <begin position="220"/>
        <end position="237"/>
    </location>
</feature>
<dbReference type="GeneID" id="19111809"/>
<feature type="transmembrane region" description="Helical" evidence="2">
    <location>
        <begin position="72"/>
        <end position="95"/>
    </location>
</feature>
<dbReference type="EMBL" id="KB445553">
    <property type="protein sequence ID" value="EMC98502.1"/>
    <property type="molecule type" value="Genomic_DNA"/>
</dbReference>
<name>M2LV73_BAUPA</name>
<dbReference type="AlphaFoldDB" id="M2LV73"/>
<feature type="transmembrane region" description="Helical" evidence="2">
    <location>
        <begin position="178"/>
        <end position="196"/>
    </location>
</feature>
<feature type="compositionally biased region" description="Acidic residues" evidence="1">
    <location>
        <begin position="262"/>
        <end position="274"/>
    </location>
</feature>
<sequence length="317" mass="35234">MATLNATQILCRQKTFWVANYTTSQADQARTWLPWCLYIIAALMIYVAYASNTALEASRTGARGRRCCSPTLTYTILALTAMVVTVVVMATFTLAQQHRFYCEWKPVWANYKGGWVGVAFFVAYPAVVAVLSCVSMLINCSLAGCSRRAKLLTVPWGMWGLIPVGLVCAAYAAATMAVLMLLVLPCIGPAAVARWAKGWWNRCKERWQRGRERRSDRALRRQRPARPQRPRGGRRWLRSRDLEAGRNAGAPGEARAAAPAEADVELQERNDDELPGYHNAVERQEGQAAVQVQRPERVLSGLFPHVKDTAAPPPYAP</sequence>
<dbReference type="KEGG" id="bcom:BAUCODRAFT_32548"/>
<accession>M2LV73</accession>
<gene>
    <name evidence="3" type="ORF">BAUCODRAFT_32548</name>
</gene>
<dbReference type="HOGENOM" id="CLU_877123_0_0_1"/>
<evidence type="ECO:0000256" key="2">
    <source>
        <dbReference type="SAM" id="Phobius"/>
    </source>
</evidence>
<protein>
    <submittedName>
        <fullName evidence="3">Uncharacterized protein</fullName>
    </submittedName>
</protein>
<dbReference type="Proteomes" id="UP000011761">
    <property type="component" value="Unassembled WGS sequence"/>
</dbReference>
<feature type="transmembrane region" description="Helical" evidence="2">
    <location>
        <begin position="32"/>
        <end position="51"/>
    </location>
</feature>
<dbReference type="RefSeq" id="XP_007674510.1">
    <property type="nucleotide sequence ID" value="XM_007676320.1"/>
</dbReference>
<keyword evidence="2" id="KW-0812">Transmembrane</keyword>
<feature type="region of interest" description="Disordered" evidence="1">
    <location>
        <begin position="211"/>
        <end position="317"/>
    </location>
</feature>
<keyword evidence="2" id="KW-0472">Membrane</keyword>
<evidence type="ECO:0000313" key="4">
    <source>
        <dbReference type="Proteomes" id="UP000011761"/>
    </source>
</evidence>
<reference evidence="3 4" key="1">
    <citation type="journal article" date="2012" name="PLoS Pathog.">
        <title>Diverse lifestyles and strategies of plant pathogenesis encoded in the genomes of eighteen Dothideomycetes fungi.</title>
        <authorList>
            <person name="Ohm R.A."/>
            <person name="Feau N."/>
            <person name="Henrissat B."/>
            <person name="Schoch C.L."/>
            <person name="Horwitz B.A."/>
            <person name="Barry K.W."/>
            <person name="Condon B.J."/>
            <person name="Copeland A.C."/>
            <person name="Dhillon B."/>
            <person name="Glaser F."/>
            <person name="Hesse C.N."/>
            <person name="Kosti I."/>
            <person name="LaButti K."/>
            <person name="Lindquist E.A."/>
            <person name="Lucas S."/>
            <person name="Salamov A.A."/>
            <person name="Bradshaw R.E."/>
            <person name="Ciuffetti L."/>
            <person name="Hamelin R.C."/>
            <person name="Kema G.H.J."/>
            <person name="Lawrence C."/>
            <person name="Scott J.A."/>
            <person name="Spatafora J.W."/>
            <person name="Turgeon B.G."/>
            <person name="de Wit P.J.G.M."/>
            <person name="Zhong S."/>
            <person name="Goodwin S.B."/>
            <person name="Grigoriev I.V."/>
        </authorList>
    </citation>
    <scope>NUCLEOTIDE SEQUENCE [LARGE SCALE GENOMIC DNA]</scope>
    <source>
        <strain evidence="3 4">UAMH 10762</strain>
    </source>
</reference>